<dbReference type="GO" id="GO:0005524">
    <property type="term" value="F:ATP binding"/>
    <property type="evidence" value="ECO:0007669"/>
    <property type="project" value="UniProtKB-KW"/>
</dbReference>
<keyword evidence="2 7" id="KW-0812">Transmembrane</keyword>
<dbReference type="OrthoDB" id="9802264at2"/>
<dbReference type="Pfam" id="PF00664">
    <property type="entry name" value="ABC_membrane"/>
    <property type="match status" value="1"/>
</dbReference>
<comment type="subcellular location">
    <subcellularLocation>
        <location evidence="1">Cell membrane</location>
        <topology evidence="1">Multi-pass membrane protein</topology>
    </subcellularLocation>
</comment>
<name>A0A1I4ZGM1_9GAMM</name>
<dbReference type="SMART" id="SM00382">
    <property type="entry name" value="AAA"/>
    <property type="match status" value="1"/>
</dbReference>
<dbReference type="NCBIfam" id="TIGR02868">
    <property type="entry name" value="CydC"/>
    <property type="match status" value="1"/>
</dbReference>
<protein>
    <submittedName>
        <fullName evidence="10">ATP-binding cassette, subfamily C, CydC</fullName>
    </submittedName>
</protein>
<feature type="transmembrane region" description="Helical" evidence="7">
    <location>
        <begin position="18"/>
        <end position="41"/>
    </location>
</feature>
<dbReference type="CDD" id="cd03228">
    <property type="entry name" value="ABCC_MRP_Like"/>
    <property type="match status" value="1"/>
</dbReference>
<dbReference type="InterPro" id="IPR011527">
    <property type="entry name" value="ABC1_TM_dom"/>
</dbReference>
<feature type="transmembrane region" description="Helical" evidence="7">
    <location>
        <begin position="258"/>
        <end position="275"/>
    </location>
</feature>
<dbReference type="GO" id="GO:0016887">
    <property type="term" value="F:ATP hydrolysis activity"/>
    <property type="evidence" value="ECO:0007669"/>
    <property type="project" value="InterPro"/>
</dbReference>
<accession>A0A1I4ZGM1</accession>
<keyword evidence="6 7" id="KW-0472">Membrane</keyword>
<dbReference type="InterPro" id="IPR003593">
    <property type="entry name" value="AAA+_ATPase"/>
</dbReference>
<evidence type="ECO:0000259" key="8">
    <source>
        <dbReference type="PROSITE" id="PS50893"/>
    </source>
</evidence>
<dbReference type="InterPro" id="IPR003439">
    <property type="entry name" value="ABC_transporter-like_ATP-bd"/>
</dbReference>
<evidence type="ECO:0000256" key="2">
    <source>
        <dbReference type="ARBA" id="ARBA00022692"/>
    </source>
</evidence>
<dbReference type="RefSeq" id="WP_092006017.1">
    <property type="nucleotide sequence ID" value="NZ_FOUR01000009.1"/>
</dbReference>
<dbReference type="PANTHER" id="PTHR43394:SF1">
    <property type="entry name" value="ATP-BINDING CASSETTE SUB-FAMILY B MEMBER 10, MITOCHONDRIAL"/>
    <property type="match status" value="1"/>
</dbReference>
<keyword evidence="5 7" id="KW-1133">Transmembrane helix</keyword>
<keyword evidence="11" id="KW-1185">Reference proteome</keyword>
<dbReference type="GO" id="GO:0015421">
    <property type="term" value="F:ABC-type oligopeptide transporter activity"/>
    <property type="evidence" value="ECO:0007669"/>
    <property type="project" value="TreeGrafter"/>
</dbReference>
<dbReference type="GO" id="GO:0034775">
    <property type="term" value="P:glutathione transmembrane transport"/>
    <property type="evidence" value="ECO:0007669"/>
    <property type="project" value="InterPro"/>
</dbReference>
<evidence type="ECO:0000313" key="11">
    <source>
        <dbReference type="Proteomes" id="UP000199339"/>
    </source>
</evidence>
<dbReference type="InterPro" id="IPR036640">
    <property type="entry name" value="ABC1_TM_sf"/>
</dbReference>
<dbReference type="SUPFAM" id="SSF52540">
    <property type="entry name" value="P-loop containing nucleoside triphosphate hydrolases"/>
    <property type="match status" value="1"/>
</dbReference>
<dbReference type="Gene3D" id="1.20.1560.10">
    <property type="entry name" value="ABC transporter type 1, transmembrane domain"/>
    <property type="match status" value="1"/>
</dbReference>
<dbReference type="AlphaFoldDB" id="A0A1I4ZGM1"/>
<evidence type="ECO:0000259" key="9">
    <source>
        <dbReference type="PROSITE" id="PS50929"/>
    </source>
</evidence>
<organism evidence="10 11">
    <name type="scientific">Marinobacter pelagius</name>
    <dbReference type="NCBI Taxonomy" id="379482"/>
    <lineage>
        <taxon>Bacteria</taxon>
        <taxon>Pseudomonadati</taxon>
        <taxon>Pseudomonadota</taxon>
        <taxon>Gammaproteobacteria</taxon>
        <taxon>Pseudomonadales</taxon>
        <taxon>Marinobacteraceae</taxon>
        <taxon>Marinobacter</taxon>
    </lineage>
</organism>
<dbReference type="InterPro" id="IPR027417">
    <property type="entry name" value="P-loop_NTPase"/>
</dbReference>
<proteinExistence type="predicted"/>
<evidence type="ECO:0000256" key="1">
    <source>
        <dbReference type="ARBA" id="ARBA00004651"/>
    </source>
</evidence>
<gene>
    <name evidence="10" type="ORF">SAMN04487961_3213</name>
</gene>
<dbReference type="PANTHER" id="PTHR43394">
    <property type="entry name" value="ATP-DEPENDENT PERMEASE MDL1, MITOCHONDRIAL"/>
    <property type="match status" value="1"/>
</dbReference>
<dbReference type="InterPro" id="IPR039421">
    <property type="entry name" value="Type_1_exporter"/>
</dbReference>
<feature type="transmembrane region" description="Helical" evidence="7">
    <location>
        <begin position="167"/>
        <end position="188"/>
    </location>
</feature>
<dbReference type="Proteomes" id="UP000199339">
    <property type="component" value="Unassembled WGS sequence"/>
</dbReference>
<dbReference type="InterPro" id="IPR017871">
    <property type="entry name" value="ABC_transporter-like_CS"/>
</dbReference>
<feature type="domain" description="ABC transmembrane type-1" evidence="9">
    <location>
        <begin position="19"/>
        <end position="311"/>
    </location>
</feature>
<evidence type="ECO:0000313" key="10">
    <source>
        <dbReference type="EMBL" id="SFN49129.1"/>
    </source>
</evidence>
<evidence type="ECO:0000256" key="3">
    <source>
        <dbReference type="ARBA" id="ARBA00022741"/>
    </source>
</evidence>
<feature type="domain" description="ABC transporter" evidence="8">
    <location>
        <begin position="343"/>
        <end position="537"/>
    </location>
</feature>
<evidence type="ECO:0000256" key="6">
    <source>
        <dbReference type="ARBA" id="ARBA00023136"/>
    </source>
</evidence>
<dbReference type="EMBL" id="FOUR01000009">
    <property type="protein sequence ID" value="SFN49129.1"/>
    <property type="molecule type" value="Genomic_DNA"/>
</dbReference>
<keyword evidence="4 10" id="KW-0067">ATP-binding</keyword>
<dbReference type="GO" id="GO:0045454">
    <property type="term" value="P:cell redox homeostasis"/>
    <property type="evidence" value="ECO:0007669"/>
    <property type="project" value="InterPro"/>
</dbReference>
<evidence type="ECO:0000256" key="5">
    <source>
        <dbReference type="ARBA" id="ARBA00022989"/>
    </source>
</evidence>
<dbReference type="Gene3D" id="3.40.50.300">
    <property type="entry name" value="P-loop containing nucleotide triphosphate hydrolases"/>
    <property type="match status" value="1"/>
</dbReference>
<dbReference type="PROSITE" id="PS50893">
    <property type="entry name" value="ABC_TRANSPORTER_2"/>
    <property type="match status" value="1"/>
</dbReference>
<sequence length="537" mass="57956">MRELTPWLALILQRPWRLVLGGVLILATLVSGIGLLALSGWFITDTAIVGILLAAGTQVAVNLYVPGGGIRFFAVSRTVARYLERVYNHDTVLRLLTDIRVALFRKLAGANRSGQSKLSGAQWLSRLTSDVDALDTIYLRVIAPAALAGVITLLVALLAWVLFSGAVALGLLAITALAFVLATVAVYVRTREPAYRQADRQEELRTAVVEHIEGFAELRAAGRTGRHGAWLLRQAHQMNSEQVEVDSTVGWHQAISHLLINLCAVFALWAGYSLFETGAISGPVLVLLPIAILGLAEVYSMLPEAFGKLGSTVSSAARLNRDAMPASEETRAETLAPSDDLALVARDIAVRHDGFAPVLTHFDLTLTRGERVGILGRSGSGKSSLADTLAGLLPPSRGELARQPCAYLTQQTVLFDDTLRANLVLGNPAATDAELWQVLELVELGDRFAREPDQLDTWLGNTGSRLSGGEARRVALARVLLNPAPLVILDEPFTGLDADTRTRISKRLERWLEGKSVISLAHGSEALPATDRVIHLE</sequence>
<feature type="transmembrane region" description="Helical" evidence="7">
    <location>
        <begin position="47"/>
        <end position="65"/>
    </location>
</feature>
<evidence type="ECO:0000256" key="7">
    <source>
        <dbReference type="SAM" id="Phobius"/>
    </source>
</evidence>
<dbReference type="SUPFAM" id="SSF90123">
    <property type="entry name" value="ABC transporter transmembrane region"/>
    <property type="match status" value="1"/>
</dbReference>
<dbReference type="Pfam" id="PF00005">
    <property type="entry name" value="ABC_tran"/>
    <property type="match status" value="1"/>
</dbReference>
<dbReference type="PROSITE" id="PS50929">
    <property type="entry name" value="ABC_TM1F"/>
    <property type="match status" value="1"/>
</dbReference>
<dbReference type="GO" id="GO:0005886">
    <property type="term" value="C:plasma membrane"/>
    <property type="evidence" value="ECO:0007669"/>
    <property type="project" value="UniProtKB-SubCell"/>
</dbReference>
<evidence type="ECO:0000256" key="4">
    <source>
        <dbReference type="ARBA" id="ARBA00022840"/>
    </source>
</evidence>
<reference evidence="11" key="1">
    <citation type="submission" date="2016-10" db="EMBL/GenBank/DDBJ databases">
        <authorList>
            <person name="Varghese N."/>
            <person name="Submissions S."/>
        </authorList>
    </citation>
    <scope>NUCLEOTIDE SEQUENCE [LARGE SCALE GENOMIC DNA]</scope>
    <source>
        <strain evidence="11">CGMCC 1.6775</strain>
    </source>
</reference>
<feature type="transmembrane region" description="Helical" evidence="7">
    <location>
        <begin position="137"/>
        <end position="161"/>
    </location>
</feature>
<dbReference type="PROSITE" id="PS00211">
    <property type="entry name" value="ABC_TRANSPORTER_1"/>
    <property type="match status" value="1"/>
</dbReference>
<keyword evidence="3" id="KW-0547">Nucleotide-binding</keyword>
<dbReference type="InterPro" id="IPR014223">
    <property type="entry name" value="ABC_CydC/D"/>
</dbReference>